<dbReference type="EMBL" id="KQ965739">
    <property type="protein sequence ID" value="KXS19081.1"/>
    <property type="molecule type" value="Genomic_DNA"/>
</dbReference>
<dbReference type="Proteomes" id="UP000070544">
    <property type="component" value="Unassembled WGS sequence"/>
</dbReference>
<dbReference type="AlphaFoldDB" id="A0A139AQP4"/>
<name>A0A139AQP4_GONPJ</name>
<keyword evidence="6" id="KW-1185">Reference proteome</keyword>
<dbReference type="PANTHER" id="PTHR48025">
    <property type="entry name" value="OS02G0815200 PROTEIN"/>
    <property type="match status" value="1"/>
</dbReference>
<dbReference type="PROSITE" id="PS50102">
    <property type="entry name" value="RRM"/>
    <property type="match status" value="2"/>
</dbReference>
<dbReference type="PANTHER" id="PTHR48025:SF1">
    <property type="entry name" value="RRM DOMAIN-CONTAINING PROTEIN"/>
    <property type="match status" value="1"/>
</dbReference>
<reference evidence="5 6" key="1">
    <citation type="journal article" date="2015" name="Genome Biol. Evol.">
        <title>Phylogenomic analyses indicate that early fungi evolved digesting cell walls of algal ancestors of land plants.</title>
        <authorList>
            <person name="Chang Y."/>
            <person name="Wang S."/>
            <person name="Sekimoto S."/>
            <person name="Aerts A.L."/>
            <person name="Choi C."/>
            <person name="Clum A."/>
            <person name="LaButti K.M."/>
            <person name="Lindquist E.A."/>
            <person name="Yee Ngan C."/>
            <person name="Ohm R.A."/>
            <person name="Salamov A.A."/>
            <person name="Grigoriev I.V."/>
            <person name="Spatafora J.W."/>
            <person name="Berbee M.L."/>
        </authorList>
    </citation>
    <scope>NUCLEOTIDE SEQUENCE [LARGE SCALE GENOMIC DNA]</scope>
    <source>
        <strain evidence="5 6">JEL478</strain>
    </source>
</reference>
<dbReference type="InterPro" id="IPR035979">
    <property type="entry name" value="RBD_domain_sf"/>
</dbReference>
<evidence type="ECO:0000256" key="2">
    <source>
        <dbReference type="PROSITE-ProRule" id="PRU00176"/>
    </source>
</evidence>
<dbReference type="InterPro" id="IPR000504">
    <property type="entry name" value="RRM_dom"/>
</dbReference>
<dbReference type="Pfam" id="PF00076">
    <property type="entry name" value="RRM_1"/>
    <property type="match status" value="2"/>
</dbReference>
<dbReference type="InterPro" id="IPR012677">
    <property type="entry name" value="Nucleotide-bd_a/b_plait_sf"/>
</dbReference>
<evidence type="ECO:0000259" key="4">
    <source>
        <dbReference type="PROSITE" id="PS50102"/>
    </source>
</evidence>
<evidence type="ECO:0000256" key="1">
    <source>
        <dbReference type="ARBA" id="ARBA00022884"/>
    </source>
</evidence>
<evidence type="ECO:0000313" key="5">
    <source>
        <dbReference type="EMBL" id="KXS19081.1"/>
    </source>
</evidence>
<proteinExistence type="predicted"/>
<protein>
    <recommendedName>
        <fullName evidence="4">RRM domain-containing protein</fullName>
    </recommendedName>
</protein>
<organism evidence="5 6">
    <name type="scientific">Gonapodya prolifera (strain JEL478)</name>
    <name type="common">Monoblepharis prolifera</name>
    <dbReference type="NCBI Taxonomy" id="1344416"/>
    <lineage>
        <taxon>Eukaryota</taxon>
        <taxon>Fungi</taxon>
        <taxon>Fungi incertae sedis</taxon>
        <taxon>Chytridiomycota</taxon>
        <taxon>Chytridiomycota incertae sedis</taxon>
        <taxon>Monoblepharidomycetes</taxon>
        <taxon>Monoblepharidales</taxon>
        <taxon>Gonapodyaceae</taxon>
        <taxon>Gonapodya</taxon>
    </lineage>
</organism>
<dbReference type="GO" id="GO:0003729">
    <property type="term" value="F:mRNA binding"/>
    <property type="evidence" value="ECO:0007669"/>
    <property type="project" value="TreeGrafter"/>
</dbReference>
<dbReference type="OrthoDB" id="439808at2759"/>
<dbReference type="SUPFAM" id="SSF54928">
    <property type="entry name" value="RNA-binding domain, RBD"/>
    <property type="match status" value="2"/>
</dbReference>
<feature type="domain" description="RRM" evidence="4">
    <location>
        <begin position="219"/>
        <end position="295"/>
    </location>
</feature>
<dbReference type="SMART" id="SM00360">
    <property type="entry name" value="RRM"/>
    <property type="match status" value="2"/>
</dbReference>
<dbReference type="InterPro" id="IPR050502">
    <property type="entry name" value="Euk_RNA-bind_prot"/>
</dbReference>
<keyword evidence="1 2" id="KW-0694">RNA-binding</keyword>
<evidence type="ECO:0000313" key="6">
    <source>
        <dbReference type="Proteomes" id="UP000070544"/>
    </source>
</evidence>
<evidence type="ECO:0000256" key="3">
    <source>
        <dbReference type="SAM" id="MobiDB-lite"/>
    </source>
</evidence>
<dbReference type="OMA" id="MHGKDVN"/>
<dbReference type="Gene3D" id="3.30.70.330">
    <property type="match status" value="2"/>
</dbReference>
<accession>A0A139AQP4</accession>
<feature type="domain" description="RRM" evidence="4">
    <location>
        <begin position="20"/>
        <end position="95"/>
    </location>
</feature>
<sequence length="316" mass="33256">MSAEVKAEVKVEEKVEEKHPQVFVGNLPFSTTNTELKDFFGDYNPTSAQVVFRGNRSLGYGFVTFAQDADAESAVKALDKKELGGREVNVEVAKLKDESAPAQAPAPRPRGRGRGGYSAPRPVNGTGEDTADPTAFHAPRGRGGSGRGGFRGRGRGRGGYHAEDAAPAPPAAESHEEPQDGGYRGGRGRGRGGRGRGAPRPTSSRPVGDVAAGSELSTTTLFVANVPFRFEDDDLKTAFAGYNIVSAHVVKMRSGRSKGFGFVEATSPEEQKKILAECTSLQADGRDLVVRAALASQVRKEGEEDGAPQAAAAATN</sequence>
<feature type="region of interest" description="Disordered" evidence="3">
    <location>
        <begin position="94"/>
        <end position="212"/>
    </location>
</feature>
<dbReference type="STRING" id="1344416.A0A139AQP4"/>
<gene>
    <name evidence="5" type="ORF">M427DRAFT_120565</name>
</gene>
<dbReference type="GO" id="GO:0005634">
    <property type="term" value="C:nucleus"/>
    <property type="evidence" value="ECO:0007669"/>
    <property type="project" value="TreeGrafter"/>
</dbReference>
<dbReference type="CDD" id="cd00590">
    <property type="entry name" value="RRM_SF"/>
    <property type="match status" value="1"/>
</dbReference>